<dbReference type="RefSeq" id="WP_091187451.1">
    <property type="nucleotide sequence ID" value="NZ_FNRY01000002.1"/>
</dbReference>
<dbReference type="InterPro" id="IPR051049">
    <property type="entry name" value="Dienelactone_hydrolase-like"/>
</dbReference>
<dbReference type="Pfam" id="PF01738">
    <property type="entry name" value="DLH"/>
    <property type="match status" value="1"/>
</dbReference>
<keyword evidence="3" id="KW-1185">Reference proteome</keyword>
<dbReference type="OrthoDB" id="2834584at2"/>
<dbReference type="EMBL" id="FNRY01000002">
    <property type="protein sequence ID" value="SEC50149.1"/>
    <property type="molecule type" value="Genomic_DNA"/>
</dbReference>
<keyword evidence="2" id="KW-0378">Hydrolase</keyword>
<dbReference type="AlphaFoldDB" id="A0A1H4T1J8"/>
<organism evidence="2 3">
    <name type="scientific">Paramicrobacterium humi</name>
    <dbReference type="NCBI Taxonomy" id="640635"/>
    <lineage>
        <taxon>Bacteria</taxon>
        <taxon>Bacillati</taxon>
        <taxon>Actinomycetota</taxon>
        <taxon>Actinomycetes</taxon>
        <taxon>Micrococcales</taxon>
        <taxon>Microbacteriaceae</taxon>
        <taxon>Paramicrobacterium</taxon>
    </lineage>
</organism>
<dbReference type="InterPro" id="IPR029058">
    <property type="entry name" value="AB_hydrolase_fold"/>
</dbReference>
<name>A0A1H4T1J8_9MICO</name>
<dbReference type="SUPFAM" id="SSF53474">
    <property type="entry name" value="alpha/beta-Hydrolases"/>
    <property type="match status" value="1"/>
</dbReference>
<protein>
    <submittedName>
        <fullName evidence="2">Dienelactone hydrolase</fullName>
    </submittedName>
</protein>
<accession>A0A1H4T1J8</accession>
<evidence type="ECO:0000259" key="1">
    <source>
        <dbReference type="Pfam" id="PF01738"/>
    </source>
</evidence>
<dbReference type="PANTHER" id="PTHR46623:SF6">
    <property type="entry name" value="ALPHA_BETA-HYDROLASES SUPERFAMILY PROTEIN"/>
    <property type="match status" value="1"/>
</dbReference>
<proteinExistence type="predicted"/>
<dbReference type="GO" id="GO:0016787">
    <property type="term" value="F:hydrolase activity"/>
    <property type="evidence" value="ECO:0007669"/>
    <property type="project" value="UniProtKB-KW"/>
</dbReference>
<dbReference type="Proteomes" id="UP000199183">
    <property type="component" value="Unassembled WGS sequence"/>
</dbReference>
<reference evidence="2 3" key="1">
    <citation type="submission" date="2016-10" db="EMBL/GenBank/DDBJ databases">
        <authorList>
            <person name="de Groot N.N."/>
        </authorList>
    </citation>
    <scope>NUCLEOTIDE SEQUENCE [LARGE SCALE GENOMIC DNA]</scope>
    <source>
        <strain evidence="2 3">DSM 21799</strain>
    </source>
</reference>
<feature type="domain" description="Dienelactone hydrolase" evidence="1">
    <location>
        <begin position="4"/>
        <end position="190"/>
    </location>
</feature>
<gene>
    <name evidence="2" type="ORF">SAMN04489806_3071</name>
</gene>
<sequence>MSEIVLFHHMLGRTDGVVAFADRLRERGHTVHVPDLFGGRRFDCIEAGIAYVQSEGFDTVAQRGVDLAEDLPANSVYAGFSFGVIPAQQLAQTRPGAAGALFLYSAVSPSAFGAGWPASVPVQIHAKDADPFFTDEGDIDAAREITAASDDGELFLYPGNEHLFAEAGHDHYDAAAAALALDRITAFLERLDSAH</sequence>
<dbReference type="InterPro" id="IPR002925">
    <property type="entry name" value="Dienelactn_hydro"/>
</dbReference>
<dbReference type="Gene3D" id="3.40.50.1820">
    <property type="entry name" value="alpha/beta hydrolase"/>
    <property type="match status" value="1"/>
</dbReference>
<dbReference type="STRING" id="640635.SAMN04489806_3071"/>
<dbReference type="PANTHER" id="PTHR46623">
    <property type="entry name" value="CARBOXYMETHYLENEBUTENOLIDASE-RELATED"/>
    <property type="match status" value="1"/>
</dbReference>
<evidence type="ECO:0000313" key="2">
    <source>
        <dbReference type="EMBL" id="SEC50149.1"/>
    </source>
</evidence>
<evidence type="ECO:0000313" key="3">
    <source>
        <dbReference type="Proteomes" id="UP000199183"/>
    </source>
</evidence>